<dbReference type="EMBL" id="AAWS01000025">
    <property type="protein sequence ID" value="EAY27234.1"/>
    <property type="molecule type" value="Genomic_DNA"/>
</dbReference>
<dbReference type="OrthoDB" id="9814194at2"/>
<proteinExistence type="predicted"/>
<dbReference type="AlphaFoldDB" id="A1ZQS9"/>
<accession>A1ZQS9</accession>
<organism evidence="1 2">
    <name type="scientific">Microscilla marina ATCC 23134</name>
    <dbReference type="NCBI Taxonomy" id="313606"/>
    <lineage>
        <taxon>Bacteria</taxon>
        <taxon>Pseudomonadati</taxon>
        <taxon>Bacteroidota</taxon>
        <taxon>Cytophagia</taxon>
        <taxon>Cytophagales</taxon>
        <taxon>Microscillaceae</taxon>
        <taxon>Microscilla</taxon>
    </lineage>
</organism>
<keyword evidence="2" id="KW-1185">Reference proteome</keyword>
<name>A1ZQS9_MICM2</name>
<gene>
    <name evidence="1" type="ORF">M23134_06544</name>
</gene>
<dbReference type="RefSeq" id="WP_002699907.1">
    <property type="nucleotide sequence ID" value="NZ_AAWS01000025.1"/>
</dbReference>
<evidence type="ECO:0000313" key="1">
    <source>
        <dbReference type="EMBL" id="EAY27234.1"/>
    </source>
</evidence>
<evidence type="ECO:0000313" key="2">
    <source>
        <dbReference type="Proteomes" id="UP000004095"/>
    </source>
</evidence>
<dbReference type="Proteomes" id="UP000004095">
    <property type="component" value="Unassembled WGS sequence"/>
</dbReference>
<protein>
    <submittedName>
        <fullName evidence="1">Uncharacterized protein</fullName>
    </submittedName>
</protein>
<reference evidence="1 2" key="1">
    <citation type="submission" date="2007-01" db="EMBL/GenBank/DDBJ databases">
        <authorList>
            <person name="Haygood M."/>
            <person name="Podell S."/>
            <person name="Anderson C."/>
            <person name="Hopkinson B."/>
            <person name="Roe K."/>
            <person name="Barbeau K."/>
            <person name="Gaasterland T."/>
            <person name="Ferriera S."/>
            <person name="Johnson J."/>
            <person name="Kravitz S."/>
            <person name="Beeson K."/>
            <person name="Sutton G."/>
            <person name="Rogers Y.-H."/>
            <person name="Friedman R."/>
            <person name="Frazier M."/>
            <person name="Venter J.C."/>
        </authorList>
    </citation>
    <scope>NUCLEOTIDE SEQUENCE [LARGE SCALE GENOMIC DNA]</scope>
    <source>
        <strain evidence="1 2">ATCC 23134</strain>
    </source>
</reference>
<sequence>MKKSDYQTFQTFFSQDEAQAFIDFFEENNIRHIFERNYTIEPNAEQAASILIKPGESLQNEWVLKIHAADVVKADYLLQQEVEKVTEVPKEHYLHQFDNQELKDIVQKPNEWNRQDVHFAQLLLKQRNRS</sequence>
<comment type="caution">
    <text evidence="1">The sequence shown here is derived from an EMBL/GenBank/DDBJ whole genome shotgun (WGS) entry which is preliminary data.</text>
</comment>